<dbReference type="Gene3D" id="3.40.630.30">
    <property type="match status" value="1"/>
</dbReference>
<keyword evidence="3" id="KW-1185">Reference proteome</keyword>
<gene>
    <name evidence="2" type="ORF">LQ327_24700</name>
</gene>
<proteinExistence type="predicted"/>
<dbReference type="CDD" id="cd04301">
    <property type="entry name" value="NAT_SF"/>
    <property type="match status" value="1"/>
</dbReference>
<name>A0ABS8PE79_9PSEU</name>
<dbReference type="Pfam" id="PF00583">
    <property type="entry name" value="Acetyltransf_1"/>
    <property type="match status" value="1"/>
</dbReference>
<evidence type="ECO:0000313" key="2">
    <source>
        <dbReference type="EMBL" id="MCD2196577.1"/>
    </source>
</evidence>
<dbReference type="PROSITE" id="PS51186">
    <property type="entry name" value="GNAT"/>
    <property type="match status" value="1"/>
</dbReference>
<feature type="domain" description="N-acetyltransferase" evidence="1">
    <location>
        <begin position="13"/>
        <end position="167"/>
    </location>
</feature>
<dbReference type="Proteomes" id="UP001199469">
    <property type="component" value="Unassembled WGS sequence"/>
</dbReference>
<organism evidence="2 3">
    <name type="scientific">Actinomycetospora endophytica</name>
    <dbReference type="NCBI Taxonomy" id="2291215"/>
    <lineage>
        <taxon>Bacteria</taxon>
        <taxon>Bacillati</taxon>
        <taxon>Actinomycetota</taxon>
        <taxon>Actinomycetes</taxon>
        <taxon>Pseudonocardiales</taxon>
        <taxon>Pseudonocardiaceae</taxon>
        <taxon>Actinomycetospora</taxon>
    </lineage>
</organism>
<accession>A0ABS8PE79</accession>
<evidence type="ECO:0000313" key="3">
    <source>
        <dbReference type="Proteomes" id="UP001199469"/>
    </source>
</evidence>
<sequence length="167" mass="17349">MTAAAPDDAPGGFVVGPLRPEHAGEALTVQYAAYLSEGRRYRTTEIPPLVETPEDLAADLRRSDVAGFGAWLGPRLVGSARLRGVGGGGPVAFVRYSVAPDVQGRGIGAALIDAAHAVLPRGATSWLVTGVDSAENLALYARRGYVESGREVDAAGVAVVRMERLAP</sequence>
<dbReference type="RefSeq" id="WP_230738450.1">
    <property type="nucleotide sequence ID" value="NZ_JAJNDB010000006.1"/>
</dbReference>
<protein>
    <submittedName>
        <fullName evidence="2">GNAT family N-acetyltransferase</fullName>
    </submittedName>
</protein>
<dbReference type="InterPro" id="IPR000182">
    <property type="entry name" value="GNAT_dom"/>
</dbReference>
<dbReference type="EMBL" id="JAJNDB010000006">
    <property type="protein sequence ID" value="MCD2196577.1"/>
    <property type="molecule type" value="Genomic_DNA"/>
</dbReference>
<dbReference type="InterPro" id="IPR016181">
    <property type="entry name" value="Acyl_CoA_acyltransferase"/>
</dbReference>
<dbReference type="SUPFAM" id="SSF55729">
    <property type="entry name" value="Acyl-CoA N-acyltransferases (Nat)"/>
    <property type="match status" value="1"/>
</dbReference>
<comment type="caution">
    <text evidence="2">The sequence shown here is derived from an EMBL/GenBank/DDBJ whole genome shotgun (WGS) entry which is preliminary data.</text>
</comment>
<evidence type="ECO:0000259" key="1">
    <source>
        <dbReference type="PROSITE" id="PS51186"/>
    </source>
</evidence>
<reference evidence="2 3" key="1">
    <citation type="submission" date="2021-11" db="EMBL/GenBank/DDBJ databases">
        <title>Draft genome sequence of Actinomycetospora sp. SF1 isolated from the rhizosphere soil.</title>
        <authorList>
            <person name="Duangmal K."/>
            <person name="Chantavorakit T."/>
        </authorList>
    </citation>
    <scope>NUCLEOTIDE SEQUENCE [LARGE SCALE GENOMIC DNA]</scope>
    <source>
        <strain evidence="2 3">TBRC 5722</strain>
    </source>
</reference>